<dbReference type="AlphaFoldDB" id="A0A975BMD9"/>
<dbReference type="InterPro" id="IPR003018">
    <property type="entry name" value="GAF"/>
</dbReference>
<reference evidence="13" key="1">
    <citation type="journal article" date="2021" name="Microb. Physiol.">
        <title>Proteogenomic Insights into the Physiology of Marine, Sulfate-Reducing, Filamentous Desulfonema limicola and Desulfonema magnum.</title>
        <authorList>
            <person name="Schnaars V."/>
            <person name="Wohlbrand L."/>
            <person name="Scheve S."/>
            <person name="Hinrichs C."/>
            <person name="Reinhardt R."/>
            <person name="Rabus R."/>
        </authorList>
    </citation>
    <scope>NUCLEOTIDE SEQUENCE</scope>
    <source>
        <strain evidence="13">4be13</strain>
    </source>
</reference>
<dbReference type="CDD" id="cd19920">
    <property type="entry name" value="REC_PA4781-like"/>
    <property type="match status" value="1"/>
</dbReference>
<keyword evidence="9" id="KW-0597">Phosphoprotein</keyword>
<dbReference type="InterPro" id="IPR001054">
    <property type="entry name" value="A/G_cyclase"/>
</dbReference>
<dbReference type="Gene3D" id="3.30.70.1230">
    <property type="entry name" value="Nucleotide cyclase"/>
    <property type="match status" value="1"/>
</dbReference>
<evidence type="ECO:0000256" key="1">
    <source>
        <dbReference type="ARBA" id="ARBA00004196"/>
    </source>
</evidence>
<evidence type="ECO:0000313" key="14">
    <source>
        <dbReference type="Proteomes" id="UP000663722"/>
    </source>
</evidence>
<dbReference type="PROSITE" id="PS50110">
    <property type="entry name" value="RESPONSE_REGULATORY"/>
    <property type="match status" value="1"/>
</dbReference>
<dbReference type="EMBL" id="CP061800">
    <property type="protein sequence ID" value="QTA87669.1"/>
    <property type="molecule type" value="Genomic_DNA"/>
</dbReference>
<keyword evidence="3" id="KW-1003">Cell membrane</keyword>
<dbReference type="InterPro" id="IPR001789">
    <property type="entry name" value="Sig_transdc_resp-reg_receiver"/>
</dbReference>
<feature type="domain" description="Guanylate cyclase" evidence="12">
    <location>
        <begin position="469"/>
        <end position="601"/>
    </location>
</feature>
<dbReference type="FunFam" id="3.30.70.1230:FF:000016">
    <property type="entry name" value="Adenylate/guanylate cyclase domain-containing protein"/>
    <property type="match status" value="1"/>
</dbReference>
<dbReference type="KEGG" id="dmm:dnm_037030"/>
<name>A0A975BMD9_9BACT</name>
<dbReference type="SMART" id="SM00448">
    <property type="entry name" value="REC"/>
    <property type="match status" value="1"/>
</dbReference>
<evidence type="ECO:0000256" key="3">
    <source>
        <dbReference type="ARBA" id="ARBA00022475"/>
    </source>
</evidence>
<keyword evidence="8" id="KW-0472">Membrane</keyword>
<dbReference type="SUPFAM" id="SSF55073">
    <property type="entry name" value="Nucleotide cyclase"/>
    <property type="match status" value="1"/>
</dbReference>
<sequence>MNRKLPQILIVDDDPSNISVLWQIIKSDYEASVTREGTEALEIAASEDPPDLILLDIMMPGIDGYEVCRRLKANERTRNIPVIFITAKNEVEDEAMGLELGAVDYITKPFSPPVVRARVETHLEIKRHRDSLEELVAERTAELMKARAEEMQLLEMTTALSFELNLVRLLAKIMDTTKELLSADRCTLFLYDEKNCELWSQVAQGLEIQEIRFSCHMGIAGSVFTSGKTVNIPDAYMDSRFNPEVDRKTGYLTRSILCMPVKNKKSKIIGVTQVLNKKGGPFTKTDERRLEAFSAQTSIALENAKLFEDVLNMKNYNESVLESMSNGLISFDVSKNIVKCNSASLRILRVHSESDQFNKNSWNSQFRIFEANPWISESIETVMKTRTADLTMDADLIVADGTRVSVNLTVVPLINIQQDLIGSLLVLEDITSEKRLKGTIARYMTKEVADRLMEEGGDVMLGGKTQEATVMFSDIRSFTTISEKIGPQDTVCLLNEYFSIMVDIIFKYKGTLDKYIGDAIMAVFGAPFSTGEDPDRAVKTAIDMLEALGEFNRERKSEVKESISIGIGINSNEVLSGNIGSLKRMDYTVIGDGVNLAARLESANKLYGTSILMSEFTYKGLRDSYVCREVDLIRVKGKIRPVGIYQILDYYDKKSFPYRDDVLELFQKGLTCYRGRDWQRGTQFFSRALGLNENDPVSRLYLLRCQAFAESAPPDDWDGVWVMESK</sequence>
<proteinExistence type="inferred from homology"/>
<dbReference type="GO" id="GO:0030313">
    <property type="term" value="C:cell envelope"/>
    <property type="evidence" value="ECO:0007669"/>
    <property type="project" value="UniProtKB-SubCell"/>
</dbReference>
<dbReference type="PANTHER" id="PTHR43081:SF1">
    <property type="entry name" value="ADENYLATE CYCLASE, TERMINAL-DIFFERENTIATION SPECIFIC"/>
    <property type="match status" value="1"/>
</dbReference>
<dbReference type="RefSeq" id="WP_207682770.1">
    <property type="nucleotide sequence ID" value="NZ_CP061800.1"/>
</dbReference>
<accession>A0A975BMD9</accession>
<evidence type="ECO:0000256" key="5">
    <source>
        <dbReference type="ARBA" id="ARBA00022692"/>
    </source>
</evidence>
<evidence type="ECO:0000256" key="2">
    <source>
        <dbReference type="ARBA" id="ARBA00005381"/>
    </source>
</evidence>
<dbReference type="InterPro" id="IPR035965">
    <property type="entry name" value="PAS-like_dom_sf"/>
</dbReference>
<dbReference type="SUPFAM" id="SSF55785">
    <property type="entry name" value="PYP-like sensor domain (PAS domain)"/>
    <property type="match status" value="1"/>
</dbReference>
<dbReference type="SMART" id="SM00044">
    <property type="entry name" value="CYCc"/>
    <property type="match status" value="1"/>
</dbReference>
<dbReference type="Gene3D" id="3.30.450.40">
    <property type="match status" value="1"/>
</dbReference>
<dbReference type="SUPFAM" id="SSF55781">
    <property type="entry name" value="GAF domain-like"/>
    <property type="match status" value="1"/>
</dbReference>
<keyword evidence="5" id="KW-0812">Transmembrane</keyword>
<evidence type="ECO:0000259" key="10">
    <source>
        <dbReference type="PROSITE" id="PS50110"/>
    </source>
</evidence>
<dbReference type="SUPFAM" id="SSF52172">
    <property type="entry name" value="CheY-like"/>
    <property type="match status" value="1"/>
</dbReference>
<dbReference type="CDD" id="cd07302">
    <property type="entry name" value="CHD"/>
    <property type="match status" value="1"/>
</dbReference>
<evidence type="ECO:0000256" key="6">
    <source>
        <dbReference type="ARBA" id="ARBA00022777"/>
    </source>
</evidence>
<organism evidence="13 14">
    <name type="scientific">Desulfonema magnum</name>
    <dbReference type="NCBI Taxonomy" id="45655"/>
    <lineage>
        <taxon>Bacteria</taxon>
        <taxon>Pseudomonadati</taxon>
        <taxon>Thermodesulfobacteriota</taxon>
        <taxon>Desulfobacteria</taxon>
        <taxon>Desulfobacterales</taxon>
        <taxon>Desulfococcaceae</taxon>
        <taxon>Desulfonema</taxon>
    </lineage>
</organism>
<dbReference type="InterPro" id="IPR029787">
    <property type="entry name" value="Nucleotide_cyclase"/>
</dbReference>
<keyword evidence="4" id="KW-0808">Transferase</keyword>
<dbReference type="GO" id="GO:0006171">
    <property type="term" value="P:cAMP biosynthetic process"/>
    <property type="evidence" value="ECO:0007669"/>
    <property type="project" value="TreeGrafter"/>
</dbReference>
<keyword evidence="14" id="KW-1185">Reference proteome</keyword>
<keyword evidence="7" id="KW-1133">Transmembrane helix</keyword>
<keyword evidence="6" id="KW-0418">Kinase</keyword>
<dbReference type="GO" id="GO:0004016">
    <property type="term" value="F:adenylate cyclase activity"/>
    <property type="evidence" value="ECO:0007669"/>
    <property type="project" value="UniProtKB-ARBA"/>
</dbReference>
<evidence type="ECO:0000259" key="11">
    <source>
        <dbReference type="PROSITE" id="PS50113"/>
    </source>
</evidence>
<dbReference type="Proteomes" id="UP000663722">
    <property type="component" value="Chromosome"/>
</dbReference>
<dbReference type="Pfam" id="PF00211">
    <property type="entry name" value="Guanylate_cyc"/>
    <property type="match status" value="1"/>
</dbReference>
<evidence type="ECO:0000256" key="9">
    <source>
        <dbReference type="PROSITE-ProRule" id="PRU00169"/>
    </source>
</evidence>
<dbReference type="PANTHER" id="PTHR43081">
    <property type="entry name" value="ADENYLATE CYCLASE, TERMINAL-DIFFERENTIATION SPECIFIC-RELATED"/>
    <property type="match status" value="1"/>
</dbReference>
<dbReference type="Gene3D" id="3.40.50.2300">
    <property type="match status" value="1"/>
</dbReference>
<dbReference type="GO" id="GO:0000160">
    <property type="term" value="P:phosphorelay signal transduction system"/>
    <property type="evidence" value="ECO:0007669"/>
    <property type="project" value="InterPro"/>
</dbReference>
<dbReference type="PROSITE" id="PS50113">
    <property type="entry name" value="PAC"/>
    <property type="match status" value="1"/>
</dbReference>
<dbReference type="InterPro" id="IPR011006">
    <property type="entry name" value="CheY-like_superfamily"/>
</dbReference>
<feature type="domain" description="Response regulatory" evidence="10">
    <location>
        <begin position="7"/>
        <end position="123"/>
    </location>
</feature>
<dbReference type="GO" id="GO:0016301">
    <property type="term" value="F:kinase activity"/>
    <property type="evidence" value="ECO:0007669"/>
    <property type="project" value="UniProtKB-KW"/>
</dbReference>
<dbReference type="InterPro" id="IPR050697">
    <property type="entry name" value="Adenylyl/Guanylyl_Cyclase_3/4"/>
</dbReference>
<comment type="subcellular location">
    <subcellularLocation>
        <location evidence="1">Cell envelope</location>
    </subcellularLocation>
</comment>
<feature type="modified residue" description="4-aspartylphosphate" evidence="9">
    <location>
        <position position="56"/>
    </location>
</feature>
<feature type="domain" description="PAC" evidence="11">
    <location>
        <begin position="390"/>
        <end position="442"/>
    </location>
</feature>
<dbReference type="Pfam" id="PF01590">
    <property type="entry name" value="GAF"/>
    <property type="match status" value="1"/>
</dbReference>
<protein>
    <submittedName>
        <fullName evidence="13">Adenylyl/guanylyl cyclase domain-containing protein, GAF and PAS domains-containing</fullName>
    </submittedName>
</protein>
<evidence type="ECO:0000256" key="4">
    <source>
        <dbReference type="ARBA" id="ARBA00022679"/>
    </source>
</evidence>
<dbReference type="InterPro" id="IPR000700">
    <property type="entry name" value="PAS-assoc_C"/>
</dbReference>
<dbReference type="SMART" id="SM00065">
    <property type="entry name" value="GAF"/>
    <property type="match status" value="1"/>
</dbReference>
<dbReference type="Gene3D" id="3.30.450.20">
    <property type="entry name" value="PAS domain"/>
    <property type="match status" value="1"/>
</dbReference>
<evidence type="ECO:0000256" key="7">
    <source>
        <dbReference type="ARBA" id="ARBA00022989"/>
    </source>
</evidence>
<evidence type="ECO:0000256" key="8">
    <source>
        <dbReference type="ARBA" id="ARBA00023136"/>
    </source>
</evidence>
<comment type="similarity">
    <text evidence="2">Belongs to the adenylyl cyclase class-3 family.</text>
</comment>
<evidence type="ECO:0000259" key="12">
    <source>
        <dbReference type="PROSITE" id="PS50125"/>
    </source>
</evidence>
<dbReference type="InterPro" id="IPR029016">
    <property type="entry name" value="GAF-like_dom_sf"/>
</dbReference>
<dbReference type="PROSITE" id="PS50125">
    <property type="entry name" value="GUANYLATE_CYCLASE_2"/>
    <property type="match status" value="1"/>
</dbReference>
<dbReference type="Pfam" id="PF00072">
    <property type="entry name" value="Response_reg"/>
    <property type="match status" value="1"/>
</dbReference>
<evidence type="ECO:0000313" key="13">
    <source>
        <dbReference type="EMBL" id="QTA87669.1"/>
    </source>
</evidence>
<gene>
    <name evidence="13" type="ORF">dnm_037030</name>
</gene>